<evidence type="ECO:0000313" key="2">
    <source>
        <dbReference type="Proteomes" id="UP000289738"/>
    </source>
</evidence>
<comment type="caution">
    <text evidence="1">The sequence shown here is derived from an EMBL/GenBank/DDBJ whole genome shotgun (WGS) entry which is preliminary data.</text>
</comment>
<gene>
    <name evidence="1" type="ORF">Ahy_A10g051181</name>
</gene>
<reference evidence="1 2" key="1">
    <citation type="submission" date="2019-01" db="EMBL/GenBank/DDBJ databases">
        <title>Sequencing of cultivated peanut Arachis hypogaea provides insights into genome evolution and oil improvement.</title>
        <authorList>
            <person name="Chen X."/>
        </authorList>
    </citation>
    <scope>NUCLEOTIDE SEQUENCE [LARGE SCALE GENOMIC DNA]</scope>
    <source>
        <strain evidence="2">cv. Fuhuasheng</strain>
        <tissue evidence="1">Leaves</tissue>
    </source>
</reference>
<sequence>MKPLYSEDHGATYGNGHNIILTAPEAQPLTYVQDSKHRGTNTTMAMLVPLLVPPSKQVQFQFYLTLAANHNHNAILASRVSGKRSNMFA</sequence>
<dbReference type="Proteomes" id="UP000289738">
    <property type="component" value="Chromosome A10"/>
</dbReference>
<accession>A0A445BBU5</accession>
<name>A0A445BBU5_ARAHY</name>
<evidence type="ECO:0000313" key="1">
    <source>
        <dbReference type="EMBL" id="RYR36148.1"/>
    </source>
</evidence>
<proteinExistence type="predicted"/>
<keyword evidence="2" id="KW-1185">Reference proteome</keyword>
<dbReference type="EMBL" id="SDMP01000010">
    <property type="protein sequence ID" value="RYR36148.1"/>
    <property type="molecule type" value="Genomic_DNA"/>
</dbReference>
<protein>
    <submittedName>
        <fullName evidence="1">Uncharacterized protein</fullName>
    </submittedName>
</protein>
<dbReference type="AlphaFoldDB" id="A0A445BBU5"/>
<organism evidence="1 2">
    <name type="scientific">Arachis hypogaea</name>
    <name type="common">Peanut</name>
    <dbReference type="NCBI Taxonomy" id="3818"/>
    <lineage>
        <taxon>Eukaryota</taxon>
        <taxon>Viridiplantae</taxon>
        <taxon>Streptophyta</taxon>
        <taxon>Embryophyta</taxon>
        <taxon>Tracheophyta</taxon>
        <taxon>Spermatophyta</taxon>
        <taxon>Magnoliopsida</taxon>
        <taxon>eudicotyledons</taxon>
        <taxon>Gunneridae</taxon>
        <taxon>Pentapetalae</taxon>
        <taxon>rosids</taxon>
        <taxon>fabids</taxon>
        <taxon>Fabales</taxon>
        <taxon>Fabaceae</taxon>
        <taxon>Papilionoideae</taxon>
        <taxon>50 kb inversion clade</taxon>
        <taxon>dalbergioids sensu lato</taxon>
        <taxon>Dalbergieae</taxon>
        <taxon>Pterocarpus clade</taxon>
        <taxon>Arachis</taxon>
    </lineage>
</organism>